<accession>A0ABP4XAJ0</accession>
<keyword evidence="2" id="KW-0808">Transferase</keyword>
<evidence type="ECO:0000256" key="2">
    <source>
        <dbReference type="ARBA" id="ARBA00022679"/>
    </source>
</evidence>
<evidence type="ECO:0000313" key="4">
    <source>
        <dbReference type="EMBL" id="GAA1774312.1"/>
    </source>
</evidence>
<name>A0ABP4XAJ0_9MICO</name>
<keyword evidence="3" id="KW-0680">Restriction system</keyword>
<evidence type="ECO:0000256" key="3">
    <source>
        <dbReference type="ARBA" id="ARBA00022747"/>
    </source>
</evidence>
<dbReference type="Proteomes" id="UP001501475">
    <property type="component" value="Unassembled WGS sequence"/>
</dbReference>
<protein>
    <recommendedName>
        <fullName evidence="6">DNA (cytosine-5-)-methyltransferase</fullName>
    </recommendedName>
</protein>
<evidence type="ECO:0008006" key="6">
    <source>
        <dbReference type="Google" id="ProtNLM"/>
    </source>
</evidence>
<keyword evidence="1" id="KW-0489">Methyltransferase</keyword>
<keyword evidence="5" id="KW-1185">Reference proteome</keyword>
<evidence type="ECO:0000313" key="5">
    <source>
        <dbReference type="Proteomes" id="UP001501475"/>
    </source>
</evidence>
<comment type="caution">
    <text evidence="4">The sequence shown here is derived from an EMBL/GenBank/DDBJ whole genome shotgun (WGS) entry which is preliminary data.</text>
</comment>
<proteinExistence type="predicted"/>
<dbReference type="Gene3D" id="3.90.120.10">
    <property type="entry name" value="DNA Methylase, subunit A, domain 2"/>
    <property type="match status" value="1"/>
</dbReference>
<dbReference type="SUPFAM" id="SSF53335">
    <property type="entry name" value="S-adenosyl-L-methionine-dependent methyltransferases"/>
    <property type="match status" value="1"/>
</dbReference>
<dbReference type="InterPro" id="IPR029063">
    <property type="entry name" value="SAM-dependent_MTases_sf"/>
</dbReference>
<reference evidence="5" key="1">
    <citation type="journal article" date="2019" name="Int. J. Syst. Evol. Microbiol.">
        <title>The Global Catalogue of Microorganisms (GCM) 10K type strain sequencing project: providing services to taxonomists for standard genome sequencing and annotation.</title>
        <authorList>
            <consortium name="The Broad Institute Genomics Platform"/>
            <consortium name="The Broad Institute Genome Sequencing Center for Infectious Disease"/>
            <person name="Wu L."/>
            <person name="Ma J."/>
        </authorList>
    </citation>
    <scope>NUCLEOTIDE SEQUENCE [LARGE SCALE GENOMIC DNA]</scope>
    <source>
        <strain evidence="5">JCM 15591</strain>
    </source>
</reference>
<dbReference type="EMBL" id="BAAAPN010000101">
    <property type="protein sequence ID" value="GAA1774312.1"/>
    <property type="molecule type" value="Genomic_DNA"/>
</dbReference>
<gene>
    <name evidence="4" type="ORF">GCM10009810_34160</name>
</gene>
<dbReference type="Pfam" id="PF00145">
    <property type="entry name" value="DNA_methylase"/>
    <property type="match status" value="1"/>
</dbReference>
<dbReference type="InterPro" id="IPR001525">
    <property type="entry name" value="C5_MeTfrase"/>
</dbReference>
<sequence length="175" mass="18170">MTTRQTRLNQDDTLIAHALKAHPGGADLNDARGGKLVTQTVPIETASTLTSNPGGGGRRREDDVNLVAAFAENQRADVVTAPVTQSLSAGGGKPGQGYPAVLDSQSGRTVVRRLTPLECERLQGAPDGWTAGLGLSDTARYRGIGNGVAVPVFRSVAVNLARVDASIRSLEEAAS</sequence>
<evidence type="ECO:0000256" key="1">
    <source>
        <dbReference type="ARBA" id="ARBA00022603"/>
    </source>
</evidence>
<organism evidence="4 5">
    <name type="scientific">Nostocoides vanveenii</name>
    <dbReference type="NCBI Taxonomy" id="330835"/>
    <lineage>
        <taxon>Bacteria</taxon>
        <taxon>Bacillati</taxon>
        <taxon>Actinomycetota</taxon>
        <taxon>Actinomycetes</taxon>
        <taxon>Micrococcales</taxon>
        <taxon>Intrasporangiaceae</taxon>
        <taxon>Nostocoides</taxon>
    </lineage>
</organism>